<dbReference type="PANTHER" id="PTHR47505">
    <property type="entry name" value="DNA UTILIZATION PROTEIN YHGH"/>
    <property type="match status" value="1"/>
</dbReference>
<evidence type="ECO:0000256" key="1">
    <source>
        <dbReference type="ARBA" id="ARBA00008007"/>
    </source>
</evidence>
<dbReference type="Gene3D" id="3.40.50.2020">
    <property type="match status" value="1"/>
</dbReference>
<evidence type="ECO:0000313" key="4">
    <source>
        <dbReference type="Proteomes" id="UP000294581"/>
    </source>
</evidence>
<gene>
    <name evidence="3" type="ORF">C7445_10854</name>
</gene>
<dbReference type="EMBL" id="SORF01000008">
    <property type="protein sequence ID" value="TDY45242.1"/>
    <property type="molecule type" value="Genomic_DNA"/>
</dbReference>
<feature type="domain" description="Phosphoribosyltransferase" evidence="2">
    <location>
        <begin position="156"/>
        <end position="248"/>
    </location>
</feature>
<sequence>MKRGMTSSFAWRRGLHGVLNWVFPTDAETCAVCGRPSLTTDAAPLWQSPSDSSRLCPFCVQDLERCRIAVECHALQVERAPYGRIDVYSGIDYDAFVRTLFRSFKYDGVIELAPFFSHVLLACWQELGEAGCDCVVPVPTAADRMRKRGYDHVRILADMVADRVQLPIRAALVRVQRPGGFTQSQTAKNAQLRRRELEGGFVANRERPIGGRRVLLLDDVATTGATLAACANILFASGAQSVIAMVAARVR</sequence>
<dbReference type="SUPFAM" id="SSF53271">
    <property type="entry name" value="PRTase-like"/>
    <property type="match status" value="1"/>
</dbReference>
<dbReference type="Proteomes" id="UP000294581">
    <property type="component" value="Unassembled WGS sequence"/>
</dbReference>
<proteinExistence type="inferred from homology"/>
<comment type="similarity">
    <text evidence="1">Belongs to the ComF/GntX family.</text>
</comment>
<accession>A0A4R8LL29</accession>
<dbReference type="Pfam" id="PF00156">
    <property type="entry name" value="Pribosyltran"/>
    <property type="match status" value="1"/>
</dbReference>
<dbReference type="InterPro" id="IPR029057">
    <property type="entry name" value="PRTase-like"/>
</dbReference>
<organism evidence="3 4">
    <name type="scientific">Alicyclobacillus sacchari</name>
    <dbReference type="NCBI Taxonomy" id="392010"/>
    <lineage>
        <taxon>Bacteria</taxon>
        <taxon>Bacillati</taxon>
        <taxon>Bacillota</taxon>
        <taxon>Bacilli</taxon>
        <taxon>Bacillales</taxon>
        <taxon>Alicyclobacillaceae</taxon>
        <taxon>Alicyclobacillus</taxon>
    </lineage>
</organism>
<dbReference type="CDD" id="cd06223">
    <property type="entry name" value="PRTases_typeI"/>
    <property type="match status" value="1"/>
</dbReference>
<comment type="caution">
    <text evidence="3">The sequence shown here is derived from an EMBL/GenBank/DDBJ whole genome shotgun (WGS) entry which is preliminary data.</text>
</comment>
<name>A0A4R8LL29_9BACL</name>
<dbReference type="InterPro" id="IPR051910">
    <property type="entry name" value="ComF/GntX_DNA_util-trans"/>
</dbReference>
<evidence type="ECO:0000313" key="3">
    <source>
        <dbReference type="EMBL" id="TDY45242.1"/>
    </source>
</evidence>
<protein>
    <submittedName>
        <fullName evidence="3">ComF family protein</fullName>
    </submittedName>
</protein>
<evidence type="ECO:0000259" key="2">
    <source>
        <dbReference type="Pfam" id="PF00156"/>
    </source>
</evidence>
<reference evidence="3 4" key="1">
    <citation type="submission" date="2019-03" db="EMBL/GenBank/DDBJ databases">
        <title>Genomic Encyclopedia of Type Strains, Phase IV (KMG-IV): sequencing the most valuable type-strain genomes for metagenomic binning, comparative biology and taxonomic classification.</title>
        <authorList>
            <person name="Goeker M."/>
        </authorList>
    </citation>
    <scope>NUCLEOTIDE SEQUENCE [LARGE SCALE GENOMIC DNA]</scope>
    <source>
        <strain evidence="3 4">DSM 17974</strain>
    </source>
</reference>
<dbReference type="PANTHER" id="PTHR47505:SF1">
    <property type="entry name" value="DNA UTILIZATION PROTEIN YHGH"/>
    <property type="match status" value="1"/>
</dbReference>
<dbReference type="InterPro" id="IPR000836">
    <property type="entry name" value="PRTase_dom"/>
</dbReference>
<dbReference type="RefSeq" id="WP_166669074.1">
    <property type="nucleotide sequence ID" value="NZ_SORF01000008.1"/>
</dbReference>
<keyword evidence="4" id="KW-1185">Reference proteome</keyword>
<dbReference type="AlphaFoldDB" id="A0A4R8LL29"/>